<dbReference type="PANTHER" id="PTHR14237:SF19">
    <property type="entry name" value="MITOCHONDRIAL AMIDOXIME REDUCING COMPONENT 1"/>
    <property type="match status" value="1"/>
</dbReference>
<dbReference type="RefSeq" id="WP_120710695.1">
    <property type="nucleotide sequence ID" value="NZ_RBCJ01000001.1"/>
</dbReference>
<sequence length="267" mass="29983">MIIKRLYKYVLKSSRGISHSEVNVDLSGFRHDRCVCIVDESGKVITGRELPELVKLKSGVVRDRLAIETKMGETIDFGLPKNNNFVDYKLFKNQVSGCCFDDAANHWLSELLHGNYRFVYLNGKFNSVSKKRGGREGDIKAFADSAPIHLINLKTLNYLNSKLTSNVSARNFRPNIIVDGHEPFEEDKWEYLEIDGLKFRVQERTGRCVFTTIDPETAKKDRTMQPLATLAKVRLSMGQRPTMGVGLVPLESGEIAVGNSVVITSNA</sequence>
<organism evidence="2 3">
    <name type="scientific">Ulvibacterium marinum</name>
    <dbReference type="NCBI Taxonomy" id="2419782"/>
    <lineage>
        <taxon>Bacteria</taxon>
        <taxon>Pseudomonadati</taxon>
        <taxon>Bacteroidota</taxon>
        <taxon>Flavobacteriia</taxon>
        <taxon>Flavobacteriales</taxon>
        <taxon>Flavobacteriaceae</taxon>
        <taxon>Ulvibacterium</taxon>
    </lineage>
</organism>
<dbReference type="SUPFAM" id="SSF141673">
    <property type="entry name" value="MOSC N-terminal domain-like"/>
    <property type="match status" value="1"/>
</dbReference>
<dbReference type="Proteomes" id="UP000276603">
    <property type="component" value="Unassembled WGS sequence"/>
</dbReference>
<evidence type="ECO:0000259" key="1">
    <source>
        <dbReference type="PROSITE" id="PS51340"/>
    </source>
</evidence>
<dbReference type="GO" id="GO:0003824">
    <property type="term" value="F:catalytic activity"/>
    <property type="evidence" value="ECO:0007669"/>
    <property type="project" value="InterPro"/>
</dbReference>
<reference evidence="2 3" key="1">
    <citation type="submission" date="2018-10" db="EMBL/GenBank/DDBJ databases">
        <title>Ulvibacterium marinum gen. nov., sp. nov., a novel marine bacterium of the family Flavobacteriaceae, isolated from a culture of the green alga Ulva prolifera.</title>
        <authorList>
            <person name="Zhang Z."/>
        </authorList>
    </citation>
    <scope>NUCLEOTIDE SEQUENCE [LARGE SCALE GENOMIC DNA]</scope>
    <source>
        <strain evidence="2 3">CCMM003</strain>
    </source>
</reference>
<dbReference type="Pfam" id="PF03476">
    <property type="entry name" value="MOSC_N"/>
    <property type="match status" value="1"/>
</dbReference>
<gene>
    <name evidence="2" type="ORF">D7Z94_06630</name>
</gene>
<accession>A0A3B0CF34</accession>
<keyword evidence="3" id="KW-1185">Reference proteome</keyword>
<dbReference type="EMBL" id="RBCJ01000001">
    <property type="protein sequence ID" value="RKN83488.1"/>
    <property type="molecule type" value="Genomic_DNA"/>
</dbReference>
<evidence type="ECO:0000313" key="3">
    <source>
        <dbReference type="Proteomes" id="UP000276603"/>
    </source>
</evidence>
<comment type="caution">
    <text evidence="2">The sequence shown here is derived from an EMBL/GenBank/DDBJ whole genome shotgun (WGS) entry which is preliminary data.</text>
</comment>
<feature type="domain" description="MOSC" evidence="1">
    <location>
        <begin position="106"/>
        <end position="264"/>
    </location>
</feature>
<dbReference type="AlphaFoldDB" id="A0A3B0CF34"/>
<dbReference type="InterPro" id="IPR011037">
    <property type="entry name" value="Pyrv_Knase-like_insert_dom_sf"/>
</dbReference>
<name>A0A3B0CF34_9FLAO</name>
<dbReference type="GO" id="GO:0030151">
    <property type="term" value="F:molybdenum ion binding"/>
    <property type="evidence" value="ECO:0007669"/>
    <property type="project" value="InterPro"/>
</dbReference>
<dbReference type="OrthoDB" id="581532at2"/>
<evidence type="ECO:0000313" key="2">
    <source>
        <dbReference type="EMBL" id="RKN83488.1"/>
    </source>
</evidence>
<dbReference type="PANTHER" id="PTHR14237">
    <property type="entry name" value="MOLYBDOPTERIN COFACTOR SULFURASE MOSC"/>
    <property type="match status" value="1"/>
</dbReference>
<dbReference type="PROSITE" id="PS51340">
    <property type="entry name" value="MOSC"/>
    <property type="match status" value="1"/>
</dbReference>
<dbReference type="Pfam" id="PF03473">
    <property type="entry name" value="MOSC"/>
    <property type="match status" value="1"/>
</dbReference>
<protein>
    <submittedName>
        <fullName evidence="2">MOSC domain-containing protein</fullName>
    </submittedName>
</protein>
<dbReference type="GO" id="GO:0030170">
    <property type="term" value="F:pyridoxal phosphate binding"/>
    <property type="evidence" value="ECO:0007669"/>
    <property type="project" value="InterPro"/>
</dbReference>
<dbReference type="InterPro" id="IPR005302">
    <property type="entry name" value="MoCF_Sase_C"/>
</dbReference>
<dbReference type="InterPro" id="IPR005303">
    <property type="entry name" value="MOCOS_middle"/>
</dbReference>
<proteinExistence type="predicted"/>
<dbReference type="SUPFAM" id="SSF50800">
    <property type="entry name" value="PK beta-barrel domain-like"/>
    <property type="match status" value="1"/>
</dbReference>